<evidence type="ECO:0000256" key="3">
    <source>
        <dbReference type="ARBA" id="ARBA00022448"/>
    </source>
</evidence>
<reference evidence="15 16" key="1">
    <citation type="submission" date="2016-10" db="EMBL/GenBank/DDBJ databases">
        <authorList>
            <person name="de Groot N.N."/>
        </authorList>
    </citation>
    <scope>NUCLEOTIDE SEQUENCE [LARGE SCALE GENOMIC DNA]</scope>
    <source>
        <strain evidence="15 16">DSM 29316</strain>
    </source>
</reference>
<evidence type="ECO:0000256" key="5">
    <source>
        <dbReference type="ARBA" id="ARBA00022723"/>
    </source>
</evidence>
<dbReference type="NCBIfam" id="TIGR01256">
    <property type="entry name" value="modA"/>
    <property type="match status" value="1"/>
</dbReference>
<evidence type="ECO:0000313" key="15">
    <source>
        <dbReference type="EMBL" id="SFB05680.1"/>
    </source>
</evidence>
<evidence type="ECO:0000256" key="4">
    <source>
        <dbReference type="ARBA" id="ARBA00022475"/>
    </source>
</evidence>
<accession>A0A1I0XZ89</accession>
<evidence type="ECO:0000256" key="1">
    <source>
        <dbReference type="ARBA" id="ARBA00004236"/>
    </source>
</evidence>
<protein>
    <recommendedName>
        <fullName evidence="11">Molybdate-binding protein ModA</fullName>
    </recommendedName>
    <alternativeName>
        <fullName evidence="12">Molybdate/tungstate-binding protein ModA</fullName>
    </alternativeName>
</protein>
<keyword evidence="7" id="KW-0472">Membrane</keyword>
<dbReference type="InterPro" id="IPR005950">
    <property type="entry name" value="ModA"/>
</dbReference>
<comment type="subcellular location">
    <subcellularLocation>
        <location evidence="1">Cell membrane</location>
    </subcellularLocation>
</comment>
<dbReference type="RefSeq" id="WP_092065606.1">
    <property type="nucleotide sequence ID" value="NZ_FOJU01000004.1"/>
</dbReference>
<dbReference type="STRING" id="871651.SAMN05421688_2620"/>
<gene>
    <name evidence="15" type="ORF">SAMN05421688_2620</name>
</gene>
<keyword evidence="6 14" id="KW-0732">Signal</keyword>
<feature type="binding site" evidence="13">
    <location>
        <position position="29"/>
    </location>
    <ligand>
        <name>molybdate</name>
        <dbReference type="ChEBI" id="CHEBI:36264"/>
    </ligand>
</feature>
<dbReference type="GO" id="GO:0030288">
    <property type="term" value="C:outer membrane-bounded periplasmic space"/>
    <property type="evidence" value="ECO:0007669"/>
    <property type="project" value="TreeGrafter"/>
</dbReference>
<feature type="binding site" evidence="13">
    <location>
        <position position="56"/>
    </location>
    <ligand>
        <name>molybdate</name>
        <dbReference type="ChEBI" id="CHEBI:36264"/>
    </ligand>
</feature>
<keyword evidence="16" id="KW-1185">Reference proteome</keyword>
<dbReference type="AlphaFoldDB" id="A0A1I0XZ89"/>
<dbReference type="GO" id="GO:0015689">
    <property type="term" value="P:molybdate ion transport"/>
    <property type="evidence" value="ECO:0007669"/>
    <property type="project" value="InterPro"/>
</dbReference>
<evidence type="ECO:0000256" key="14">
    <source>
        <dbReference type="SAM" id="SignalP"/>
    </source>
</evidence>
<proteinExistence type="inferred from homology"/>
<feature type="signal peptide" evidence="14">
    <location>
        <begin position="1"/>
        <end position="19"/>
    </location>
</feature>
<evidence type="ECO:0000256" key="2">
    <source>
        <dbReference type="ARBA" id="ARBA00009175"/>
    </source>
</evidence>
<dbReference type="PIRSF" id="PIRSF004846">
    <property type="entry name" value="ModA"/>
    <property type="match status" value="1"/>
</dbReference>
<dbReference type="GO" id="GO:0030973">
    <property type="term" value="F:molybdate ion binding"/>
    <property type="evidence" value="ECO:0007669"/>
    <property type="project" value="TreeGrafter"/>
</dbReference>
<keyword evidence="4" id="KW-1003">Cell membrane</keyword>
<evidence type="ECO:0000256" key="11">
    <source>
        <dbReference type="ARBA" id="ARBA00073171"/>
    </source>
</evidence>
<dbReference type="Gene3D" id="3.40.190.10">
    <property type="entry name" value="Periplasmic binding protein-like II"/>
    <property type="match status" value="2"/>
</dbReference>
<sequence length="244" mass="25812">MLRPCFILLALCVASGAWADRITVFAAASLKTALDDAARDFEAATDHTLALNYAGSSVLARQIAFGAPADVFISANPDWMDLLESEGRIVPQSRRDLLRNRLVIVGAKGTLADTPETLLSAGRIAMALVDSVPAGVYGKAALLSLGLWEGVAPRVVQSDNVRTALALVARGEVHHGIVYATDAQAEPGIAVLYDFPQDSHPEIIYPAALIAGHGPAAVEFLEFLDGAEARETFTDYGFLLPEAG</sequence>
<comment type="function">
    <text evidence="9">Involved in the transport of molybdenum into the cell. Part of the binding-protein-dependent transport system ModABCD.</text>
</comment>
<dbReference type="EMBL" id="FOJU01000004">
    <property type="protein sequence ID" value="SFB05680.1"/>
    <property type="molecule type" value="Genomic_DNA"/>
</dbReference>
<dbReference type="OrthoDB" id="9785015at2"/>
<dbReference type="InterPro" id="IPR050682">
    <property type="entry name" value="ModA/WtpA"/>
</dbReference>
<dbReference type="PANTHER" id="PTHR30632:SF17">
    <property type="entry name" value="MOLYBDATE-BINDING PROTEIN MODA"/>
    <property type="match status" value="1"/>
</dbReference>
<keyword evidence="13" id="KW-0500">Molybdenum</keyword>
<evidence type="ECO:0000256" key="9">
    <source>
        <dbReference type="ARBA" id="ARBA00056002"/>
    </source>
</evidence>
<feature type="binding site" evidence="13">
    <location>
        <position position="161"/>
    </location>
    <ligand>
        <name>molybdate</name>
        <dbReference type="ChEBI" id="CHEBI:36264"/>
    </ligand>
</feature>
<dbReference type="Proteomes" id="UP000198796">
    <property type="component" value="Unassembled WGS sequence"/>
</dbReference>
<evidence type="ECO:0000256" key="10">
    <source>
        <dbReference type="ARBA" id="ARBA00062515"/>
    </source>
</evidence>
<comment type="similarity">
    <text evidence="2">Belongs to the bacterial solute-binding protein ModA family.</text>
</comment>
<dbReference type="GO" id="GO:0046872">
    <property type="term" value="F:metal ion binding"/>
    <property type="evidence" value="ECO:0007669"/>
    <property type="project" value="UniProtKB-KW"/>
</dbReference>
<evidence type="ECO:0000256" key="8">
    <source>
        <dbReference type="ARBA" id="ARBA00023245"/>
    </source>
</evidence>
<dbReference type="Pfam" id="PF13531">
    <property type="entry name" value="SBP_bac_11"/>
    <property type="match status" value="1"/>
</dbReference>
<dbReference type="PANTHER" id="PTHR30632">
    <property type="entry name" value="MOLYBDATE-BINDING PERIPLASMIC PROTEIN"/>
    <property type="match status" value="1"/>
</dbReference>
<feature type="binding site" evidence="13">
    <location>
        <position position="134"/>
    </location>
    <ligand>
        <name>molybdate</name>
        <dbReference type="ChEBI" id="CHEBI:36264"/>
    </ligand>
</feature>
<feature type="chain" id="PRO_5011629370" description="Molybdate-binding protein ModA" evidence="14">
    <location>
        <begin position="20"/>
        <end position="244"/>
    </location>
</feature>
<evidence type="ECO:0000256" key="6">
    <source>
        <dbReference type="ARBA" id="ARBA00022729"/>
    </source>
</evidence>
<evidence type="ECO:0000256" key="13">
    <source>
        <dbReference type="PIRSR" id="PIRSR004846-1"/>
    </source>
</evidence>
<keyword evidence="8" id="KW-0826">Tungsten</keyword>
<evidence type="ECO:0000256" key="7">
    <source>
        <dbReference type="ARBA" id="ARBA00023136"/>
    </source>
</evidence>
<dbReference type="GO" id="GO:0005886">
    <property type="term" value="C:plasma membrane"/>
    <property type="evidence" value="ECO:0007669"/>
    <property type="project" value="UniProtKB-SubCell"/>
</dbReference>
<keyword evidence="3" id="KW-0813">Transport</keyword>
<evidence type="ECO:0000313" key="16">
    <source>
        <dbReference type="Proteomes" id="UP000198796"/>
    </source>
</evidence>
<name>A0A1I0XZ89_9RHOB</name>
<comment type="subunit">
    <text evidence="10">The complex is composed of two ATP-binding proteins (ModC), two transmembrane proteins (ModB) and a solute-binding protein (ModA).</text>
</comment>
<keyword evidence="5 13" id="KW-0479">Metal-binding</keyword>
<dbReference type="FunFam" id="3.40.190.10:FF:000030">
    <property type="entry name" value="Molybdate ABC transporter substrate-binding protein"/>
    <property type="match status" value="1"/>
</dbReference>
<feature type="binding site" evidence="13">
    <location>
        <position position="179"/>
    </location>
    <ligand>
        <name>molybdate</name>
        <dbReference type="ChEBI" id="CHEBI:36264"/>
    </ligand>
</feature>
<evidence type="ECO:0000256" key="12">
    <source>
        <dbReference type="ARBA" id="ARBA00078141"/>
    </source>
</evidence>
<organism evidence="15 16">
    <name type="scientific">Poseidonocella pacifica</name>
    <dbReference type="NCBI Taxonomy" id="871651"/>
    <lineage>
        <taxon>Bacteria</taxon>
        <taxon>Pseudomonadati</taxon>
        <taxon>Pseudomonadota</taxon>
        <taxon>Alphaproteobacteria</taxon>
        <taxon>Rhodobacterales</taxon>
        <taxon>Roseobacteraceae</taxon>
        <taxon>Poseidonocella</taxon>
    </lineage>
</organism>
<dbReference type="SUPFAM" id="SSF53850">
    <property type="entry name" value="Periplasmic binding protein-like II"/>
    <property type="match status" value="1"/>
</dbReference>